<dbReference type="Gene3D" id="2.60.40.1260">
    <property type="entry name" value="Lamin Tail domain"/>
    <property type="match status" value="1"/>
</dbReference>
<keyword evidence="1" id="KW-0732">Signal</keyword>
<dbReference type="Proteomes" id="UP000612808">
    <property type="component" value="Unassembled WGS sequence"/>
</dbReference>
<dbReference type="RefSeq" id="WP_203656002.1">
    <property type="nucleotide sequence ID" value="NZ_BAAAZM010000003.1"/>
</dbReference>
<keyword evidence="4" id="KW-1185">Reference proteome</keyword>
<accession>A0A8J3J9D4</accession>
<sequence>MTVRTAAVAVAAAATMLGVALTAAAPAQAAGTISFGRIQYDSPGTDNRSNTSLNAEWVHVRNTGRTTVTLTGWTLRDASRHVYTFGSFRLGPGKTVTVHTGRGTNTSANRYWGSRAYIWNNTGDTATLKTSHGTTVDTCRWTSRGSGYKNC</sequence>
<organism evidence="3 4">
    <name type="scientific">Actinocatenispora rupis</name>
    <dbReference type="NCBI Taxonomy" id="519421"/>
    <lineage>
        <taxon>Bacteria</taxon>
        <taxon>Bacillati</taxon>
        <taxon>Actinomycetota</taxon>
        <taxon>Actinomycetes</taxon>
        <taxon>Micromonosporales</taxon>
        <taxon>Micromonosporaceae</taxon>
        <taxon>Actinocatenispora</taxon>
    </lineage>
</organism>
<feature type="chain" id="PRO_5035275448" description="LTD domain-containing protein" evidence="1">
    <location>
        <begin position="30"/>
        <end position="151"/>
    </location>
</feature>
<dbReference type="InterPro" id="IPR036415">
    <property type="entry name" value="Lamin_tail_dom_sf"/>
</dbReference>
<proteinExistence type="predicted"/>
<evidence type="ECO:0000259" key="2">
    <source>
        <dbReference type="PROSITE" id="PS51841"/>
    </source>
</evidence>
<dbReference type="AlphaFoldDB" id="A0A8J3J9D4"/>
<dbReference type="Pfam" id="PF00932">
    <property type="entry name" value="LTD"/>
    <property type="match status" value="1"/>
</dbReference>
<dbReference type="SUPFAM" id="SSF74853">
    <property type="entry name" value="Lamin A/C globular tail domain"/>
    <property type="match status" value="1"/>
</dbReference>
<reference evidence="3" key="1">
    <citation type="submission" date="2021-01" db="EMBL/GenBank/DDBJ databases">
        <title>Whole genome shotgun sequence of Actinocatenispora rupis NBRC 107355.</title>
        <authorList>
            <person name="Komaki H."/>
            <person name="Tamura T."/>
        </authorList>
    </citation>
    <scope>NUCLEOTIDE SEQUENCE</scope>
    <source>
        <strain evidence="3">NBRC 107355</strain>
    </source>
</reference>
<evidence type="ECO:0000256" key="1">
    <source>
        <dbReference type="SAM" id="SignalP"/>
    </source>
</evidence>
<protein>
    <recommendedName>
        <fullName evidence="2">LTD domain-containing protein</fullName>
    </recommendedName>
</protein>
<gene>
    <name evidence="3" type="ORF">Aru02nite_15420</name>
</gene>
<evidence type="ECO:0000313" key="3">
    <source>
        <dbReference type="EMBL" id="GID10653.1"/>
    </source>
</evidence>
<dbReference type="EMBL" id="BOMB01000008">
    <property type="protein sequence ID" value="GID10653.1"/>
    <property type="molecule type" value="Genomic_DNA"/>
</dbReference>
<dbReference type="PROSITE" id="PS51841">
    <property type="entry name" value="LTD"/>
    <property type="match status" value="1"/>
</dbReference>
<comment type="caution">
    <text evidence="3">The sequence shown here is derived from an EMBL/GenBank/DDBJ whole genome shotgun (WGS) entry which is preliminary data.</text>
</comment>
<name>A0A8J3J9D4_9ACTN</name>
<feature type="domain" description="LTD" evidence="2">
    <location>
        <begin position="21"/>
        <end position="143"/>
    </location>
</feature>
<evidence type="ECO:0000313" key="4">
    <source>
        <dbReference type="Proteomes" id="UP000612808"/>
    </source>
</evidence>
<dbReference type="InterPro" id="IPR001322">
    <property type="entry name" value="Lamin_tail_dom"/>
</dbReference>
<feature type="signal peptide" evidence="1">
    <location>
        <begin position="1"/>
        <end position="29"/>
    </location>
</feature>